<gene>
    <name evidence="1" type="ORF">QTJ16_004443</name>
</gene>
<keyword evidence="2" id="KW-1185">Reference proteome</keyword>
<sequence>MARSSSVRLPAPRIIITEPDGAQLSTPPPWKRRCLAPIWVSQLFGLLLGMAILPYESPPGLSFSTLFLTLANLGNLALVVTPCIEAHRYALGTLTPGFFLRVQRCKAAWVLAGLIVVVVGSQARMSEQSGWSVLRTAVVDVLYLSVSSFCESSLRLPRCVKEELEKVSDF</sequence>
<reference evidence="1" key="1">
    <citation type="submission" date="2023-06" db="EMBL/GenBank/DDBJ databases">
        <title>Draft genome of Marssonina rosae.</title>
        <authorList>
            <person name="Cheng Q."/>
        </authorList>
    </citation>
    <scope>NUCLEOTIDE SEQUENCE</scope>
    <source>
        <strain evidence="1">R4</strain>
    </source>
</reference>
<organism evidence="1 2">
    <name type="scientific">Diplocarpon rosae</name>
    <dbReference type="NCBI Taxonomy" id="946125"/>
    <lineage>
        <taxon>Eukaryota</taxon>
        <taxon>Fungi</taxon>
        <taxon>Dikarya</taxon>
        <taxon>Ascomycota</taxon>
        <taxon>Pezizomycotina</taxon>
        <taxon>Leotiomycetes</taxon>
        <taxon>Helotiales</taxon>
        <taxon>Drepanopezizaceae</taxon>
        <taxon>Diplocarpon</taxon>
    </lineage>
</organism>
<proteinExistence type="predicted"/>
<dbReference type="Proteomes" id="UP001285354">
    <property type="component" value="Unassembled WGS sequence"/>
</dbReference>
<evidence type="ECO:0000313" key="2">
    <source>
        <dbReference type="Proteomes" id="UP001285354"/>
    </source>
</evidence>
<accession>A0AAD9SYP8</accession>
<dbReference type="EMBL" id="JAUBYV010000006">
    <property type="protein sequence ID" value="KAK2626181.1"/>
    <property type="molecule type" value="Genomic_DNA"/>
</dbReference>
<protein>
    <submittedName>
        <fullName evidence="1">Uncharacterized protein</fullName>
    </submittedName>
</protein>
<evidence type="ECO:0000313" key="1">
    <source>
        <dbReference type="EMBL" id="KAK2626181.1"/>
    </source>
</evidence>
<dbReference type="AlphaFoldDB" id="A0AAD9SYP8"/>
<name>A0AAD9SYP8_9HELO</name>
<comment type="caution">
    <text evidence="1">The sequence shown here is derived from an EMBL/GenBank/DDBJ whole genome shotgun (WGS) entry which is preliminary data.</text>
</comment>